<reference evidence="3" key="1">
    <citation type="journal article" date="2019" name="Int. J. Syst. Evol. Microbiol.">
        <title>The Global Catalogue of Microorganisms (GCM) 10K type strain sequencing project: providing services to taxonomists for standard genome sequencing and annotation.</title>
        <authorList>
            <consortium name="The Broad Institute Genomics Platform"/>
            <consortium name="The Broad Institute Genome Sequencing Center for Infectious Disease"/>
            <person name="Wu L."/>
            <person name="Ma J."/>
        </authorList>
    </citation>
    <scope>NUCLEOTIDE SEQUENCE [LARGE SCALE GENOMIC DNA]</scope>
    <source>
        <strain evidence="3">NBRC 108730</strain>
    </source>
</reference>
<keyword evidence="1" id="KW-0812">Transmembrane</keyword>
<gene>
    <name evidence="2" type="ORF">GCM10025868_26630</name>
</gene>
<evidence type="ECO:0000313" key="3">
    <source>
        <dbReference type="Proteomes" id="UP001157017"/>
    </source>
</evidence>
<dbReference type="Proteomes" id="UP001157017">
    <property type="component" value="Unassembled WGS sequence"/>
</dbReference>
<feature type="transmembrane region" description="Helical" evidence="1">
    <location>
        <begin position="68"/>
        <end position="89"/>
    </location>
</feature>
<name>A0ABQ6JGU0_9ACTN</name>
<keyword evidence="3" id="KW-1185">Reference proteome</keyword>
<organism evidence="2 3">
    <name type="scientific">Angustibacter aerolatus</name>
    <dbReference type="NCBI Taxonomy" id="1162965"/>
    <lineage>
        <taxon>Bacteria</taxon>
        <taxon>Bacillati</taxon>
        <taxon>Actinomycetota</taxon>
        <taxon>Actinomycetes</taxon>
        <taxon>Kineosporiales</taxon>
        <taxon>Kineosporiaceae</taxon>
    </lineage>
</organism>
<comment type="caution">
    <text evidence="2">The sequence shown here is derived from an EMBL/GenBank/DDBJ whole genome shotgun (WGS) entry which is preliminary data.</text>
</comment>
<keyword evidence="1" id="KW-1133">Transmembrane helix</keyword>
<proteinExistence type="predicted"/>
<feature type="transmembrane region" description="Helical" evidence="1">
    <location>
        <begin position="36"/>
        <end position="56"/>
    </location>
</feature>
<protein>
    <submittedName>
        <fullName evidence="2">Uncharacterized protein</fullName>
    </submittedName>
</protein>
<feature type="transmembrane region" description="Helical" evidence="1">
    <location>
        <begin position="95"/>
        <end position="117"/>
    </location>
</feature>
<accession>A0ABQ6JGU0</accession>
<feature type="transmembrane region" description="Helical" evidence="1">
    <location>
        <begin position="138"/>
        <end position="157"/>
    </location>
</feature>
<evidence type="ECO:0000313" key="2">
    <source>
        <dbReference type="EMBL" id="GMA87413.1"/>
    </source>
</evidence>
<keyword evidence="1" id="KW-0472">Membrane</keyword>
<evidence type="ECO:0000256" key="1">
    <source>
        <dbReference type="SAM" id="Phobius"/>
    </source>
</evidence>
<sequence>MVRDLVVPAGLHTSLAAAVAVQIATGSLGIARQDAAGLALLAAGLLLFAATAVLQLRRFRRANGVRLADLAGQVVLGSATLASLGYAAGLAGATWAAFAGAWWVVPLAAAAGGLAYGESGRRWVRRYRQQPVQRGRTLDVALLVVAAVAGLVLLVVAR</sequence>
<dbReference type="EMBL" id="BSUZ01000001">
    <property type="protein sequence ID" value="GMA87413.1"/>
    <property type="molecule type" value="Genomic_DNA"/>
</dbReference>